<protein>
    <submittedName>
        <fullName evidence="1">Uncharacterized protein</fullName>
    </submittedName>
</protein>
<dbReference type="AlphaFoldDB" id="A0A8H7R660"/>
<name>A0A8H7R660_9FUNG</name>
<comment type="caution">
    <text evidence="1">The sequence shown here is derived from an EMBL/GenBank/DDBJ whole genome shotgun (WGS) entry which is preliminary data.</text>
</comment>
<dbReference type="Gene3D" id="3.80.10.10">
    <property type="entry name" value="Ribonuclease Inhibitor"/>
    <property type="match status" value="1"/>
</dbReference>
<accession>A0A8H7R660</accession>
<dbReference type="Proteomes" id="UP000603453">
    <property type="component" value="Unassembled WGS sequence"/>
</dbReference>
<dbReference type="EMBL" id="JAEPRD010000043">
    <property type="protein sequence ID" value="KAG2204552.1"/>
    <property type="molecule type" value="Genomic_DNA"/>
</dbReference>
<evidence type="ECO:0000313" key="2">
    <source>
        <dbReference type="Proteomes" id="UP000603453"/>
    </source>
</evidence>
<keyword evidence="2" id="KW-1185">Reference proteome</keyword>
<dbReference type="OrthoDB" id="2243238at2759"/>
<reference evidence="1" key="1">
    <citation type="submission" date="2020-12" db="EMBL/GenBank/DDBJ databases">
        <title>Metabolic potential, ecology and presence of endohyphal bacteria is reflected in genomic diversity of Mucoromycotina.</title>
        <authorList>
            <person name="Muszewska A."/>
            <person name="Okrasinska A."/>
            <person name="Steczkiewicz K."/>
            <person name="Drgas O."/>
            <person name="Orlowska M."/>
            <person name="Perlinska-Lenart U."/>
            <person name="Aleksandrzak-Piekarczyk T."/>
            <person name="Szatraj K."/>
            <person name="Zielenkiewicz U."/>
            <person name="Pilsyk S."/>
            <person name="Malc E."/>
            <person name="Mieczkowski P."/>
            <person name="Kruszewska J.S."/>
            <person name="Biernat P."/>
            <person name="Pawlowska J."/>
        </authorList>
    </citation>
    <scope>NUCLEOTIDE SEQUENCE</scope>
    <source>
        <strain evidence="1">WA0000017839</strain>
    </source>
</reference>
<sequence length="489" mass="56548">MLHDKIIIPRLLFEQLPDLCPNMETLDFDPETWKSVCFNMNVSQWIHIRQLPTLSTIGPSLPFLHCLGSGLSSLSIQSEMILDISTQNKLFSLLSLVPRITEFTIKGNRGTSNVTPTTLYLSLEDIELIHKLLPCLESFTITGNNIEMPIGELFNIENFPTAHRIKTLHWNTRLMPVTWLLFVTHKYSRVQDLVLAVQNHIPNISFPQLTEENALYIQLVQKCRHLKKISLSSPLLNDWFNASFLEDLVHLPHIQEVGPIVQKGNRIKFDTELALAALPENRRLITALEIEQWRLDMKLSCTLNTLRNFTKLAYLELKCDSYNDKYDLENLLDSCPRLENLVLEWGTLLLTDQSRKRHPLKSLCITYVAFEPTVFQYLSNKCRSLSTLLITKCKQLCELQNVSTQTVIQIDMPQNNFELILMDGIRLDYSNANVFYRGLSSYARVVSIQQSDMPVKWYQYVEYTSSNRKVPVSRLMNDKDEKLAQNYFS</sequence>
<organism evidence="1 2">
    <name type="scientific">Mucor saturninus</name>
    <dbReference type="NCBI Taxonomy" id="64648"/>
    <lineage>
        <taxon>Eukaryota</taxon>
        <taxon>Fungi</taxon>
        <taxon>Fungi incertae sedis</taxon>
        <taxon>Mucoromycota</taxon>
        <taxon>Mucoromycotina</taxon>
        <taxon>Mucoromycetes</taxon>
        <taxon>Mucorales</taxon>
        <taxon>Mucorineae</taxon>
        <taxon>Mucoraceae</taxon>
        <taxon>Mucor</taxon>
    </lineage>
</organism>
<dbReference type="InterPro" id="IPR032675">
    <property type="entry name" value="LRR_dom_sf"/>
</dbReference>
<proteinExistence type="predicted"/>
<gene>
    <name evidence="1" type="ORF">INT47_012611</name>
</gene>
<evidence type="ECO:0000313" key="1">
    <source>
        <dbReference type="EMBL" id="KAG2204552.1"/>
    </source>
</evidence>
<dbReference type="SUPFAM" id="SSF52047">
    <property type="entry name" value="RNI-like"/>
    <property type="match status" value="1"/>
</dbReference>